<name>A0AAE0I0P5_9PEZI</name>
<evidence type="ECO:0000313" key="2">
    <source>
        <dbReference type="EMBL" id="KAK3315957.1"/>
    </source>
</evidence>
<proteinExistence type="predicted"/>
<evidence type="ECO:0000313" key="3">
    <source>
        <dbReference type="Proteomes" id="UP001283341"/>
    </source>
</evidence>
<dbReference type="Proteomes" id="UP001283341">
    <property type="component" value="Unassembled WGS sequence"/>
</dbReference>
<accession>A0AAE0I0P5</accession>
<feature type="signal peptide" evidence="1">
    <location>
        <begin position="1"/>
        <end position="23"/>
    </location>
</feature>
<feature type="chain" id="PRO_5042139975" evidence="1">
    <location>
        <begin position="24"/>
        <end position="218"/>
    </location>
</feature>
<keyword evidence="3" id="KW-1185">Reference proteome</keyword>
<reference evidence="2" key="2">
    <citation type="submission" date="2023-06" db="EMBL/GenBank/DDBJ databases">
        <authorList>
            <consortium name="Lawrence Berkeley National Laboratory"/>
            <person name="Haridas S."/>
            <person name="Hensen N."/>
            <person name="Bonometti L."/>
            <person name="Westerberg I."/>
            <person name="Brannstrom I.O."/>
            <person name="Guillou S."/>
            <person name="Cros-Aarteil S."/>
            <person name="Calhoun S."/>
            <person name="Kuo A."/>
            <person name="Mondo S."/>
            <person name="Pangilinan J."/>
            <person name="Riley R."/>
            <person name="Labutti K."/>
            <person name="Andreopoulos B."/>
            <person name="Lipzen A."/>
            <person name="Chen C."/>
            <person name="Yanf M."/>
            <person name="Daum C."/>
            <person name="Ng V."/>
            <person name="Clum A."/>
            <person name="Steindorff A."/>
            <person name="Ohm R."/>
            <person name="Martin F."/>
            <person name="Silar P."/>
            <person name="Natvig D."/>
            <person name="Lalanne C."/>
            <person name="Gautier V."/>
            <person name="Ament-Velasquez S.L."/>
            <person name="Kruys A."/>
            <person name="Hutchinson M.I."/>
            <person name="Powell A.J."/>
            <person name="Barry K."/>
            <person name="Miller A.N."/>
            <person name="Grigoriev I.V."/>
            <person name="Debuchy R."/>
            <person name="Gladieux P."/>
            <person name="Thoren M.H."/>
            <person name="Johannesson H."/>
        </authorList>
    </citation>
    <scope>NUCLEOTIDE SEQUENCE</scope>
    <source>
        <strain evidence="2">CBS 118394</strain>
    </source>
</reference>
<protein>
    <submittedName>
        <fullName evidence="2">Uncharacterized protein</fullName>
    </submittedName>
</protein>
<sequence length="218" mass="22781">MRSSTLLLSVASFLLGGITLVQGACSAVSGVRMTFYGYPDNSPPGPATAYNCGGRNYVAGGTGTYANPLTFASAPGEYAQCEIIYSSYLKKYIRMEDSCGQCTTDWNSGIKHIDIWTGSATSNGGQSQINCENSLTPSQNQQVIRSPPTNLPVDSTALYSSGTCRTSNVYNGNTASCGGGSTCQTGCSWAGHCIGCPCTTYGDCSDNYICTNSKCANP</sequence>
<keyword evidence="1" id="KW-0732">Signal</keyword>
<reference evidence="2" key="1">
    <citation type="journal article" date="2023" name="Mol. Phylogenet. Evol.">
        <title>Genome-scale phylogeny and comparative genomics of the fungal order Sordariales.</title>
        <authorList>
            <person name="Hensen N."/>
            <person name="Bonometti L."/>
            <person name="Westerberg I."/>
            <person name="Brannstrom I.O."/>
            <person name="Guillou S."/>
            <person name="Cros-Aarteil S."/>
            <person name="Calhoun S."/>
            <person name="Haridas S."/>
            <person name="Kuo A."/>
            <person name="Mondo S."/>
            <person name="Pangilinan J."/>
            <person name="Riley R."/>
            <person name="LaButti K."/>
            <person name="Andreopoulos B."/>
            <person name="Lipzen A."/>
            <person name="Chen C."/>
            <person name="Yan M."/>
            <person name="Daum C."/>
            <person name="Ng V."/>
            <person name="Clum A."/>
            <person name="Steindorff A."/>
            <person name="Ohm R.A."/>
            <person name="Martin F."/>
            <person name="Silar P."/>
            <person name="Natvig D.O."/>
            <person name="Lalanne C."/>
            <person name="Gautier V."/>
            <person name="Ament-Velasquez S.L."/>
            <person name="Kruys A."/>
            <person name="Hutchinson M.I."/>
            <person name="Powell A.J."/>
            <person name="Barry K."/>
            <person name="Miller A.N."/>
            <person name="Grigoriev I.V."/>
            <person name="Debuchy R."/>
            <person name="Gladieux P."/>
            <person name="Hiltunen Thoren M."/>
            <person name="Johannesson H."/>
        </authorList>
    </citation>
    <scope>NUCLEOTIDE SEQUENCE</scope>
    <source>
        <strain evidence="2">CBS 118394</strain>
    </source>
</reference>
<gene>
    <name evidence="2" type="ORF">B0H66DRAFT_274201</name>
</gene>
<evidence type="ECO:0000256" key="1">
    <source>
        <dbReference type="SAM" id="SignalP"/>
    </source>
</evidence>
<dbReference type="EMBL" id="JAUEDM010000005">
    <property type="protein sequence ID" value="KAK3315957.1"/>
    <property type="molecule type" value="Genomic_DNA"/>
</dbReference>
<dbReference type="AlphaFoldDB" id="A0AAE0I0P5"/>
<organism evidence="2 3">
    <name type="scientific">Apodospora peruviana</name>
    <dbReference type="NCBI Taxonomy" id="516989"/>
    <lineage>
        <taxon>Eukaryota</taxon>
        <taxon>Fungi</taxon>
        <taxon>Dikarya</taxon>
        <taxon>Ascomycota</taxon>
        <taxon>Pezizomycotina</taxon>
        <taxon>Sordariomycetes</taxon>
        <taxon>Sordariomycetidae</taxon>
        <taxon>Sordariales</taxon>
        <taxon>Lasiosphaeriaceae</taxon>
        <taxon>Apodospora</taxon>
    </lineage>
</organism>
<comment type="caution">
    <text evidence="2">The sequence shown here is derived from an EMBL/GenBank/DDBJ whole genome shotgun (WGS) entry which is preliminary data.</text>
</comment>